<comment type="caution">
    <text evidence="2">The sequence shown here is derived from an EMBL/GenBank/DDBJ whole genome shotgun (WGS) entry which is preliminary data.</text>
</comment>
<accession>A0A6L7GVU4</accession>
<keyword evidence="3" id="KW-1185">Reference proteome</keyword>
<dbReference type="CDD" id="cd06558">
    <property type="entry name" value="crotonase-like"/>
    <property type="match status" value="1"/>
</dbReference>
<comment type="similarity">
    <text evidence="1">Belongs to the enoyl-CoA hydratase/isomerase family.</text>
</comment>
<dbReference type="SUPFAM" id="SSF52096">
    <property type="entry name" value="ClpP/crotonase"/>
    <property type="match status" value="1"/>
</dbReference>
<dbReference type="InterPro" id="IPR029045">
    <property type="entry name" value="ClpP/crotonase-like_dom_sf"/>
</dbReference>
<gene>
    <name evidence="2" type="ORF">GIY30_22950</name>
</gene>
<sequence length="291" mass="31735">MTKAQQESISTTTDSGILTIRFDQPDKKNTIGPPMIKRICAELDKADADDEVRAVVFTGTGDSFCSGADLSSGSLVNSSDADVVRETRRDFGGILTLRIYSCTKPIIGAINGVAAGLGATMLLPMDVRIASDRARFGFVFSRRGIVPEACSTWFLPRIVGISRAMQWTLSGRILSATEALEGGLLTSVHPTDQVLDEAYRIAVELTSQSSPLSVSATRRQMWNGLTQSHPMDAHRVETALVRSLARKPDSREGISAFLERRPALFESRPSEDLAEFSHLWPEPPFDLDHPG</sequence>
<evidence type="ECO:0000256" key="1">
    <source>
        <dbReference type="ARBA" id="ARBA00005254"/>
    </source>
</evidence>
<keyword evidence="2" id="KW-0456">Lyase</keyword>
<dbReference type="InterPro" id="IPR014748">
    <property type="entry name" value="Enoyl-CoA_hydra_C"/>
</dbReference>
<dbReference type="RefSeq" id="WP_160904386.1">
    <property type="nucleotide sequence ID" value="NZ_CP102850.1"/>
</dbReference>
<dbReference type="Gene3D" id="3.90.226.10">
    <property type="entry name" value="2-enoyl-CoA Hydratase, Chain A, domain 1"/>
    <property type="match status" value="1"/>
</dbReference>
<dbReference type="PANTHER" id="PTHR43684:SF4">
    <property type="entry name" value="ENOYL-COA HYDRATASE_ISOMERASE FAMILY PROTEIN (AFU_ORTHOLOGUE AFUA_1G01890)"/>
    <property type="match status" value="1"/>
</dbReference>
<dbReference type="EC" id="4.2.1.17" evidence="2"/>
<dbReference type="EMBL" id="WMBR01000009">
    <property type="protein sequence ID" value="MXP24194.1"/>
    <property type="molecule type" value="Genomic_DNA"/>
</dbReference>
<dbReference type="Gene3D" id="1.10.12.10">
    <property type="entry name" value="Lyase 2-enoyl-coa Hydratase, Chain A, domain 2"/>
    <property type="match status" value="1"/>
</dbReference>
<evidence type="ECO:0000313" key="2">
    <source>
        <dbReference type="EMBL" id="MXP24194.1"/>
    </source>
</evidence>
<dbReference type="InterPro" id="IPR001753">
    <property type="entry name" value="Enoyl-CoA_hydra/iso"/>
</dbReference>
<dbReference type="PANTHER" id="PTHR43684">
    <property type="match status" value="1"/>
</dbReference>
<evidence type="ECO:0000313" key="3">
    <source>
        <dbReference type="Proteomes" id="UP000475545"/>
    </source>
</evidence>
<name>A0A6L7GVU4_9ACTN</name>
<protein>
    <submittedName>
        <fullName evidence="2">Enoyl-CoA hydratase</fullName>
        <ecNumber evidence="2">4.2.1.17</ecNumber>
    </submittedName>
</protein>
<organism evidence="2 3">
    <name type="scientific">Gordonia mangrovi</name>
    <dbReference type="NCBI Taxonomy" id="2665643"/>
    <lineage>
        <taxon>Bacteria</taxon>
        <taxon>Bacillati</taxon>
        <taxon>Actinomycetota</taxon>
        <taxon>Actinomycetes</taxon>
        <taxon>Mycobacteriales</taxon>
        <taxon>Gordoniaceae</taxon>
        <taxon>Gordonia</taxon>
    </lineage>
</organism>
<dbReference type="Proteomes" id="UP000475545">
    <property type="component" value="Unassembled WGS sequence"/>
</dbReference>
<reference evidence="2 3" key="1">
    <citation type="submission" date="2019-11" db="EMBL/GenBank/DDBJ databases">
        <title>Gordonia sp. nov., a novel actinobacterium isolated from mangrove soil in Hainan.</title>
        <authorList>
            <person name="Huang X."/>
            <person name="Xie Y."/>
            <person name="Chu X."/>
            <person name="Xiao K."/>
        </authorList>
    </citation>
    <scope>NUCLEOTIDE SEQUENCE [LARGE SCALE GENOMIC DNA]</scope>
    <source>
        <strain evidence="2 3">HNM0687</strain>
    </source>
</reference>
<dbReference type="Pfam" id="PF00378">
    <property type="entry name" value="ECH_1"/>
    <property type="match status" value="1"/>
</dbReference>
<proteinExistence type="inferred from homology"/>
<dbReference type="InterPro" id="IPR051053">
    <property type="entry name" value="ECH/Chromodomain_protein"/>
</dbReference>
<dbReference type="GO" id="GO:0004300">
    <property type="term" value="F:enoyl-CoA hydratase activity"/>
    <property type="evidence" value="ECO:0007669"/>
    <property type="project" value="UniProtKB-EC"/>
</dbReference>
<dbReference type="NCBIfam" id="NF006109">
    <property type="entry name" value="PRK08260.1"/>
    <property type="match status" value="1"/>
</dbReference>
<dbReference type="AlphaFoldDB" id="A0A6L7GVU4"/>